<reference evidence="6" key="1">
    <citation type="submission" date="2021-12" db="EMBL/GenBank/DDBJ databases">
        <title>Curvularia clavata genome.</title>
        <authorList>
            <person name="Cao Y."/>
        </authorList>
    </citation>
    <scope>NUCLEOTIDE SEQUENCE</scope>
    <source>
        <strain evidence="6">Yc1106</strain>
    </source>
</reference>
<dbReference type="SUPFAM" id="SSF103473">
    <property type="entry name" value="MFS general substrate transporter"/>
    <property type="match status" value="1"/>
</dbReference>
<feature type="transmembrane region" description="Helical" evidence="5">
    <location>
        <begin position="328"/>
        <end position="346"/>
    </location>
</feature>
<dbReference type="VEuPathDB" id="FungiDB:yc1106_08066"/>
<dbReference type="GO" id="GO:0016020">
    <property type="term" value="C:membrane"/>
    <property type="evidence" value="ECO:0007669"/>
    <property type="project" value="UniProtKB-SubCell"/>
</dbReference>
<dbReference type="OrthoDB" id="194139at2759"/>
<keyword evidence="2 5" id="KW-0812">Transmembrane</keyword>
<proteinExistence type="predicted"/>
<feature type="transmembrane region" description="Helical" evidence="5">
    <location>
        <begin position="304"/>
        <end position="322"/>
    </location>
</feature>
<accession>A0A9Q8ZF06</accession>
<dbReference type="EMBL" id="CP089279">
    <property type="protein sequence ID" value="USP80792.1"/>
    <property type="molecule type" value="Genomic_DNA"/>
</dbReference>
<keyword evidence="3 5" id="KW-1133">Transmembrane helix</keyword>
<dbReference type="AlphaFoldDB" id="A0A9Q8ZF06"/>
<comment type="subcellular location">
    <subcellularLocation>
        <location evidence="1">Membrane</location>
        <topology evidence="1">Multi-pass membrane protein</topology>
    </subcellularLocation>
</comment>
<dbReference type="InterPro" id="IPR036259">
    <property type="entry name" value="MFS_trans_sf"/>
</dbReference>
<organism evidence="6 7">
    <name type="scientific">Curvularia clavata</name>
    <dbReference type="NCBI Taxonomy" id="95742"/>
    <lineage>
        <taxon>Eukaryota</taxon>
        <taxon>Fungi</taxon>
        <taxon>Dikarya</taxon>
        <taxon>Ascomycota</taxon>
        <taxon>Pezizomycotina</taxon>
        <taxon>Dothideomycetes</taxon>
        <taxon>Pleosporomycetidae</taxon>
        <taxon>Pleosporales</taxon>
        <taxon>Pleosporineae</taxon>
        <taxon>Pleosporaceae</taxon>
        <taxon>Curvularia</taxon>
    </lineage>
</organism>
<feature type="transmembrane region" description="Helical" evidence="5">
    <location>
        <begin position="261"/>
        <end position="284"/>
    </location>
</feature>
<dbReference type="GO" id="GO:0022857">
    <property type="term" value="F:transmembrane transporter activity"/>
    <property type="evidence" value="ECO:0007669"/>
    <property type="project" value="TreeGrafter"/>
</dbReference>
<gene>
    <name evidence="6" type="ORF">yc1106_08066</name>
</gene>
<evidence type="ECO:0000256" key="2">
    <source>
        <dbReference type="ARBA" id="ARBA00022692"/>
    </source>
</evidence>
<feature type="transmembrane region" description="Helical" evidence="5">
    <location>
        <begin position="393"/>
        <end position="417"/>
    </location>
</feature>
<evidence type="ECO:0000313" key="7">
    <source>
        <dbReference type="Proteomes" id="UP001056012"/>
    </source>
</evidence>
<feature type="transmembrane region" description="Helical" evidence="5">
    <location>
        <begin position="358"/>
        <end position="381"/>
    </location>
</feature>
<evidence type="ECO:0000313" key="6">
    <source>
        <dbReference type="EMBL" id="USP80792.1"/>
    </source>
</evidence>
<name>A0A9Q8ZF06_CURCL</name>
<dbReference type="Proteomes" id="UP001056012">
    <property type="component" value="Chromosome 6"/>
</dbReference>
<evidence type="ECO:0000256" key="3">
    <source>
        <dbReference type="ARBA" id="ARBA00022989"/>
    </source>
</evidence>
<protein>
    <submittedName>
        <fullName evidence="6">MFS general substrate transporter</fullName>
    </submittedName>
</protein>
<dbReference type="Gene3D" id="1.20.1250.20">
    <property type="entry name" value="MFS general substrate transporter like domains"/>
    <property type="match status" value="2"/>
</dbReference>
<evidence type="ECO:0000256" key="5">
    <source>
        <dbReference type="SAM" id="Phobius"/>
    </source>
</evidence>
<keyword evidence="4 5" id="KW-0472">Membrane</keyword>
<dbReference type="PANTHER" id="PTHR23507">
    <property type="entry name" value="ZGC:174356"/>
    <property type="match status" value="1"/>
</dbReference>
<evidence type="ECO:0000256" key="1">
    <source>
        <dbReference type="ARBA" id="ARBA00004141"/>
    </source>
</evidence>
<keyword evidence="7" id="KW-1185">Reference proteome</keyword>
<sequence>MESTPLLNGERSSPLPPVTAPLPPKLRTLLLVTLSVLAIDFGGALAYPPSIAIYESIICHGNHNESSCKSAPVQAELALITGVKDTVDQVPGLLLGLLYGRAADRIGRRPILLLCLSGLLLQEFAIRAICWWSFLPLRAVWATPLAQILGGGPQIATSLAYAIIADVVSTEERPWLPSLIGVAIQSIGVMAAYGLPETLATSNTSCRESCRQMDSNANLNTSSSLKLNSTNACILVALFFASIGKQALQLVIQYASLRFGWSVAEATLLIPFKGIITLVTLLAVLPKLSDWLSVRMSTYRKDLYVVQGSSWMLALGAVLMAIAPNPVAFAAGISLLACGWGFYSALRSLAIDVVEPSCVGTVSTAIAMVQSCGTMVSGPLISSAFRYGLSGDLIWRGLPYMVAAGFFLVTSGLVLCIPRQRPASILAEGRESDASDGEID</sequence>
<evidence type="ECO:0000256" key="4">
    <source>
        <dbReference type="ARBA" id="ARBA00023136"/>
    </source>
</evidence>
<dbReference type="PANTHER" id="PTHR23507:SF1">
    <property type="entry name" value="FI18259P1-RELATED"/>
    <property type="match status" value="1"/>
</dbReference>